<dbReference type="GO" id="GO:0045910">
    <property type="term" value="P:negative regulation of DNA recombination"/>
    <property type="evidence" value="ECO:0007669"/>
    <property type="project" value="InterPro"/>
</dbReference>
<dbReference type="FunFam" id="3.40.50.300:FF:000830">
    <property type="entry name" value="Endonuclease MutS2"/>
    <property type="match status" value="1"/>
</dbReference>
<accession>A0A564ZLG2</accession>
<dbReference type="InterPro" id="IPR045076">
    <property type="entry name" value="MutS"/>
</dbReference>
<dbReference type="NCBIfam" id="TIGR01069">
    <property type="entry name" value="mutS2"/>
    <property type="match status" value="1"/>
</dbReference>
<proteinExistence type="inferred from homology"/>
<dbReference type="PIRSF" id="PIRSF005814">
    <property type="entry name" value="MutS_YshD"/>
    <property type="match status" value="1"/>
</dbReference>
<dbReference type="InterPro" id="IPR000432">
    <property type="entry name" value="DNA_mismatch_repair_MutS_C"/>
</dbReference>
<reference evidence="10 11" key="1">
    <citation type="submission" date="2019-07" db="EMBL/GenBank/DDBJ databases">
        <authorList>
            <person name="Cremers G."/>
        </authorList>
    </citation>
    <scope>NUCLEOTIDE SEQUENCE [LARGE SCALE GENOMIC DNA]</scope>
</reference>
<dbReference type="GO" id="GO:0006298">
    <property type="term" value="P:mismatch repair"/>
    <property type="evidence" value="ECO:0007669"/>
    <property type="project" value="InterPro"/>
</dbReference>
<dbReference type="SUPFAM" id="SSF48334">
    <property type="entry name" value="DNA repair protein MutS, domain III"/>
    <property type="match status" value="1"/>
</dbReference>
<keyword evidence="7" id="KW-0540">Nuclease</keyword>
<dbReference type="EMBL" id="CABIKM010000045">
    <property type="protein sequence ID" value="VUZ86171.1"/>
    <property type="molecule type" value="Genomic_DNA"/>
</dbReference>
<evidence type="ECO:0000256" key="1">
    <source>
        <dbReference type="ARBA" id="ARBA00022730"/>
    </source>
</evidence>
<dbReference type="PROSITE" id="PS00486">
    <property type="entry name" value="DNA_MISMATCH_REPAIR_2"/>
    <property type="match status" value="1"/>
</dbReference>
<dbReference type="InterPro" id="IPR002625">
    <property type="entry name" value="Smr_dom"/>
</dbReference>
<keyword evidence="8" id="KW-0175">Coiled coil</keyword>
<evidence type="ECO:0000256" key="2">
    <source>
        <dbReference type="ARBA" id="ARBA00022741"/>
    </source>
</evidence>
<keyword evidence="11" id="KW-1185">Reference proteome</keyword>
<keyword evidence="2 7" id="KW-0547">Nucleotide-binding</keyword>
<evidence type="ECO:0000256" key="5">
    <source>
        <dbReference type="ARBA" id="ARBA00022884"/>
    </source>
</evidence>
<dbReference type="GO" id="GO:0043023">
    <property type="term" value="F:ribosomal large subunit binding"/>
    <property type="evidence" value="ECO:0007669"/>
    <property type="project" value="UniProtKB-UniRule"/>
</dbReference>
<keyword evidence="4 7" id="KW-0067">ATP-binding</keyword>
<evidence type="ECO:0000256" key="8">
    <source>
        <dbReference type="SAM" id="Coils"/>
    </source>
</evidence>
<protein>
    <recommendedName>
        <fullName evidence="7">Endonuclease MutS2</fullName>
        <ecNumber evidence="7">3.1.-.-</ecNumber>
    </recommendedName>
    <alternativeName>
        <fullName evidence="7">Ribosome-associated protein quality control-upstream factor</fullName>
        <shortName evidence="7">RQC-upstream factor</shortName>
        <shortName evidence="7">RqcU</shortName>
        <ecNumber evidence="7">3.6.4.-</ecNumber>
    </alternativeName>
</protein>
<dbReference type="PANTHER" id="PTHR48466">
    <property type="entry name" value="OS10G0509000 PROTEIN-RELATED"/>
    <property type="match status" value="1"/>
</dbReference>
<evidence type="ECO:0000313" key="11">
    <source>
        <dbReference type="Proteomes" id="UP000334340"/>
    </source>
</evidence>
<dbReference type="Gene3D" id="3.40.50.300">
    <property type="entry name" value="P-loop containing nucleotide triphosphate hydrolases"/>
    <property type="match status" value="1"/>
</dbReference>
<dbReference type="HAMAP" id="MF_00092">
    <property type="entry name" value="MutS2"/>
    <property type="match status" value="1"/>
</dbReference>
<keyword evidence="3 7" id="KW-0378">Hydrolase</keyword>
<dbReference type="SUPFAM" id="SSF160443">
    <property type="entry name" value="SMR domain-like"/>
    <property type="match status" value="1"/>
</dbReference>
<keyword evidence="7" id="KW-0255">Endonuclease</keyword>
<feature type="coiled-coil region" evidence="8">
    <location>
        <begin position="543"/>
        <end position="620"/>
    </location>
</feature>
<evidence type="ECO:0000256" key="7">
    <source>
        <dbReference type="HAMAP-Rule" id="MF_00092"/>
    </source>
</evidence>
<dbReference type="SMART" id="SM00463">
    <property type="entry name" value="SMR"/>
    <property type="match status" value="1"/>
</dbReference>
<dbReference type="GO" id="GO:0016887">
    <property type="term" value="F:ATP hydrolysis activity"/>
    <property type="evidence" value="ECO:0007669"/>
    <property type="project" value="InterPro"/>
</dbReference>
<dbReference type="GO" id="GO:0030983">
    <property type="term" value="F:mismatched DNA binding"/>
    <property type="evidence" value="ECO:0007669"/>
    <property type="project" value="InterPro"/>
</dbReference>
<evidence type="ECO:0000256" key="3">
    <source>
        <dbReference type="ARBA" id="ARBA00022801"/>
    </source>
</evidence>
<dbReference type="Pfam" id="PF00488">
    <property type="entry name" value="MutS_V"/>
    <property type="match status" value="1"/>
</dbReference>
<comment type="subunit">
    <text evidence="7">Homodimer. Binds to stalled ribosomes, contacting rRNA.</text>
</comment>
<dbReference type="PANTHER" id="PTHR48466:SF2">
    <property type="entry name" value="OS10G0509000 PROTEIN"/>
    <property type="match status" value="1"/>
</dbReference>
<comment type="function">
    <text evidence="7">Endonuclease that is involved in the suppression of homologous recombination and thus may have a key role in the control of bacterial genetic diversity.</text>
</comment>
<evidence type="ECO:0000256" key="4">
    <source>
        <dbReference type="ARBA" id="ARBA00022840"/>
    </source>
</evidence>
<keyword evidence="6 7" id="KW-0238">DNA-binding</keyword>
<evidence type="ECO:0000259" key="9">
    <source>
        <dbReference type="PROSITE" id="PS50828"/>
    </source>
</evidence>
<comment type="similarity">
    <text evidence="7">Belongs to the DNA mismatch repair MutS family. MutS2 subfamily.</text>
</comment>
<dbReference type="Proteomes" id="UP000334340">
    <property type="component" value="Unassembled WGS sequence"/>
</dbReference>
<dbReference type="SUPFAM" id="SSF52540">
    <property type="entry name" value="P-loop containing nucleoside triphosphate hydrolases"/>
    <property type="match status" value="1"/>
</dbReference>
<keyword evidence="5 7" id="KW-0694">RNA-binding</keyword>
<organism evidence="10 11">
    <name type="scientific">Candidatus Methylomirabilis lanthanidiphila</name>
    <dbReference type="NCBI Taxonomy" id="2211376"/>
    <lineage>
        <taxon>Bacteria</taxon>
        <taxon>Candidatus Methylomirabilota</taxon>
        <taxon>Candidatus Methylomirabilia</taxon>
        <taxon>Candidatus Methylomirabilales</taxon>
        <taxon>Candidatus Methylomirabilaceae</taxon>
        <taxon>Candidatus Methylomirabilis</taxon>
    </lineage>
</organism>
<dbReference type="Pfam" id="PF01713">
    <property type="entry name" value="Smr"/>
    <property type="match status" value="1"/>
</dbReference>
<dbReference type="EC" id="3.6.4.-" evidence="7"/>
<dbReference type="SMART" id="SM00533">
    <property type="entry name" value="MUTSd"/>
    <property type="match status" value="1"/>
</dbReference>
<dbReference type="EC" id="3.1.-.-" evidence="7"/>
<dbReference type="GO" id="GO:0019843">
    <property type="term" value="F:rRNA binding"/>
    <property type="evidence" value="ECO:0007669"/>
    <property type="project" value="UniProtKB-UniRule"/>
</dbReference>
<dbReference type="GO" id="GO:0140664">
    <property type="term" value="F:ATP-dependent DNA damage sensor activity"/>
    <property type="evidence" value="ECO:0007669"/>
    <property type="project" value="InterPro"/>
</dbReference>
<dbReference type="Gene3D" id="3.30.1370.110">
    <property type="match status" value="1"/>
</dbReference>
<dbReference type="AlphaFoldDB" id="A0A564ZLG2"/>
<dbReference type="SMART" id="SM00534">
    <property type="entry name" value="MUTSac"/>
    <property type="match status" value="1"/>
</dbReference>
<dbReference type="InterPro" id="IPR027417">
    <property type="entry name" value="P-loop_NTPase"/>
</dbReference>
<feature type="domain" description="Smr" evidence="9">
    <location>
        <begin position="755"/>
        <end position="806"/>
    </location>
</feature>
<dbReference type="GO" id="GO:0005524">
    <property type="term" value="F:ATP binding"/>
    <property type="evidence" value="ECO:0007669"/>
    <property type="project" value="UniProtKB-UniRule"/>
</dbReference>
<dbReference type="InterPro" id="IPR007696">
    <property type="entry name" value="DNA_mismatch_repair_MutS_core"/>
</dbReference>
<gene>
    <name evidence="7" type="primary">mutS2</name>
    <name evidence="7" type="synonym">rqcU</name>
    <name evidence="10" type="ORF">MELA_02568</name>
</gene>
<sequence length="816" mass="88899">MRSPDIRGPPRLMNRIDQHTLEVLEWPAIQTRLAAKAGSPLGRELSQDIHPLPTLEEAQQVRNEVEEFRVLLSREVALPFDQLRDIRESLRQSRPEGAVLAAIDLVRVAVSLEAAAEIRRTIARSRELCPLLHAIGSRLDDHTDLVEAIHAAIEATGEIKDTASRKLNQLRLRLHELRHLIHTRLQSLLTAPAVQPCLAEPLVTIRNERYVIPVKPNYRTALKGVVQDRSVSGVTIFLEPQEVVELNNHVRLLQRSEAEEIRRVLAALTASLRSKADAVLSTILLTADLDVRCAAARFADALRCAPVALKDAGPLLLKEARHPLLLERANAAGTHQTIPIDLRLGDGFDALLITGPNTGGKTVALKTAGLLSLMAQAGLHLPASPDSEVPFFSGVLADIGDEQSIEQSLSTFSSHISQIRRILDAVHPGTLVLLDELGAGTDPVEGACLGIAILDALLERGALVVATTHLDAIKAHAYSHPRIENGCVEFDLDTLRPLYKLLVGLSGRSHGLAIASRVGLPPSVIRQAERLLGEGRDPLRLLLDQLEGEHQRLAVEREALTRDATETAKARSETEARRDAARAEAEQLYRRACEQTEGAVAEARSEIDHLLREFRSAQSRGRSAQQVRQRLIDLERQTKAKLDDMIGSDRVVRSIDAASVRDGQEVVIKGLGQRGIVIGKPSSAGIVEIRLPLGKVRVPLEAVASYGDAGLGETSRPIRLSRAQDDVTTELNLIGCDAIEAARRLDQYVGDAFIVGLPTVRIIHGKGSGILRKTVMELLADHPLVERFRVADYREGGIGATIVELYPHGVSMGGAA</sequence>
<evidence type="ECO:0000313" key="10">
    <source>
        <dbReference type="EMBL" id="VUZ86171.1"/>
    </source>
</evidence>
<feature type="binding site" evidence="7">
    <location>
        <begin position="355"/>
        <end position="362"/>
    </location>
    <ligand>
        <name>ATP</name>
        <dbReference type="ChEBI" id="CHEBI:30616"/>
    </ligand>
</feature>
<dbReference type="InterPro" id="IPR036187">
    <property type="entry name" value="DNA_mismatch_repair_MutS_sf"/>
</dbReference>
<dbReference type="PROSITE" id="PS50828">
    <property type="entry name" value="SMR"/>
    <property type="match status" value="1"/>
</dbReference>
<evidence type="ECO:0000256" key="6">
    <source>
        <dbReference type="ARBA" id="ARBA00023125"/>
    </source>
</evidence>
<keyword evidence="1 7" id="KW-0699">rRNA-binding</keyword>
<dbReference type="GO" id="GO:0072344">
    <property type="term" value="P:rescue of stalled ribosome"/>
    <property type="evidence" value="ECO:0007669"/>
    <property type="project" value="UniProtKB-UniRule"/>
</dbReference>
<comment type="function">
    <text evidence="7">Acts as a ribosome collision sensor, splitting the ribosome into its 2 subunits. Detects stalled/collided 70S ribosomes which it binds and splits by an ATP-hydrolysis driven conformational change. Acts upstream of the ribosome quality control system (RQC), a ribosome-associated complex that mediates the extraction of incompletely synthesized nascent chains from stalled ribosomes and their subsequent degradation. Probably generates substrates for RQC.</text>
</comment>
<dbReference type="GO" id="GO:0004519">
    <property type="term" value="F:endonuclease activity"/>
    <property type="evidence" value="ECO:0007669"/>
    <property type="project" value="UniProtKB-UniRule"/>
</dbReference>
<dbReference type="InterPro" id="IPR005747">
    <property type="entry name" value="MutS2"/>
</dbReference>
<name>A0A564ZLG2_9BACT</name>
<dbReference type="InterPro" id="IPR036063">
    <property type="entry name" value="Smr_dom_sf"/>
</dbReference>